<dbReference type="Proteomes" id="UP000018745">
    <property type="component" value="Chromosome"/>
</dbReference>
<keyword evidence="2" id="KW-1185">Reference proteome</keyword>
<protein>
    <recommendedName>
        <fullName evidence="3">Glutamyl-tRNA amidotransferase</fullName>
    </recommendedName>
</protein>
<proteinExistence type="predicted"/>
<reference evidence="1 2" key="1">
    <citation type="journal article" date="2014" name="Genome Announc.">
        <title>Complete Genome Sequence of Mycoplasma ovis Strain Michigan, a Hemoplasma of Sheep with Two Distinct 16S rRNA Genes.</title>
        <authorList>
            <person name="Deshuillers P.L."/>
            <person name="Santos A.P."/>
            <person name="do Nascimento N.C."/>
            <person name="Hampel J.A."/>
            <person name="Bergin I.L."/>
            <person name="Dyson M.C."/>
            <person name="Messick J.B."/>
        </authorList>
    </citation>
    <scope>NUCLEOTIDE SEQUENCE [LARGE SCALE GENOMIC DNA]</scope>
    <source>
        <strain evidence="1 2">Michigan</strain>
    </source>
</reference>
<name>A0ABM5P106_9MOLU</name>
<accession>A0ABM5P106</accession>
<evidence type="ECO:0000313" key="2">
    <source>
        <dbReference type="Proteomes" id="UP000018745"/>
    </source>
</evidence>
<dbReference type="RefSeq" id="WP_024071355.1">
    <property type="nucleotide sequence ID" value="NC_023062.1"/>
</dbReference>
<dbReference type="EMBL" id="CP006935">
    <property type="protein sequence ID" value="AHC40006.1"/>
    <property type="molecule type" value="Genomic_DNA"/>
</dbReference>
<organism evidence="1 2">
    <name type="scientific">Mycoplasma ovis str. Michigan</name>
    <dbReference type="NCBI Taxonomy" id="1415773"/>
    <lineage>
        <taxon>Bacteria</taxon>
        <taxon>Bacillati</taxon>
        <taxon>Mycoplasmatota</taxon>
        <taxon>Mollicutes</taxon>
        <taxon>Mycoplasmataceae</taxon>
        <taxon>Mycoplasma</taxon>
    </lineage>
</organism>
<gene>
    <name evidence="1" type="ORF">OVS_02930</name>
</gene>
<sequence>MPEEKGSSSPLFLDDKSIRDILEQATKSLLISPSEEIVEEAFKLINSMKKDLIRISQLPLDNAEPFKSHDSLTLEEIDNFYKKQVSQEENKSFSTPHTIN</sequence>
<evidence type="ECO:0008006" key="3">
    <source>
        <dbReference type="Google" id="ProtNLM"/>
    </source>
</evidence>
<evidence type="ECO:0000313" key="1">
    <source>
        <dbReference type="EMBL" id="AHC40006.1"/>
    </source>
</evidence>